<dbReference type="InterPro" id="IPR003959">
    <property type="entry name" value="ATPase_AAA_core"/>
</dbReference>
<dbReference type="PANTHER" id="PTHR23077">
    <property type="entry name" value="AAA-FAMILY ATPASE"/>
    <property type="match status" value="1"/>
</dbReference>
<evidence type="ECO:0000313" key="4">
    <source>
        <dbReference type="EMBL" id="KAK7682041.1"/>
    </source>
</evidence>
<dbReference type="GO" id="GO:0003723">
    <property type="term" value="F:RNA binding"/>
    <property type="evidence" value="ECO:0007669"/>
    <property type="project" value="TreeGrafter"/>
</dbReference>
<dbReference type="InterPro" id="IPR050168">
    <property type="entry name" value="AAA_ATPase_domain"/>
</dbReference>
<dbReference type="Gene3D" id="3.40.50.300">
    <property type="entry name" value="P-loop containing nucleotide triphosphate hydrolases"/>
    <property type="match status" value="1"/>
</dbReference>
<dbReference type="GO" id="GO:0005634">
    <property type="term" value="C:nucleus"/>
    <property type="evidence" value="ECO:0007669"/>
    <property type="project" value="TreeGrafter"/>
</dbReference>
<dbReference type="AlphaFoldDB" id="A0AAW0FMS1"/>
<dbReference type="SUPFAM" id="SSF52540">
    <property type="entry name" value="P-loop containing nucleoside triphosphate hydrolases"/>
    <property type="match status" value="1"/>
</dbReference>
<evidence type="ECO:0000259" key="3">
    <source>
        <dbReference type="SMART" id="SM00382"/>
    </source>
</evidence>
<dbReference type="PANTHER" id="PTHR23077:SF132">
    <property type="entry name" value="ATP-DEPENDENT ZN PROTEASE"/>
    <property type="match status" value="1"/>
</dbReference>
<dbReference type="GO" id="GO:0042254">
    <property type="term" value="P:ribosome biogenesis"/>
    <property type="evidence" value="ECO:0007669"/>
    <property type="project" value="TreeGrafter"/>
</dbReference>
<keyword evidence="1" id="KW-0547">Nucleotide-binding</keyword>
<evidence type="ECO:0000256" key="1">
    <source>
        <dbReference type="RuleBase" id="RU003651"/>
    </source>
</evidence>
<dbReference type="InterPro" id="IPR003960">
    <property type="entry name" value="ATPase_AAA_CS"/>
</dbReference>
<dbReference type="EMBL" id="JASBNA010000038">
    <property type="protein sequence ID" value="KAK7682041.1"/>
    <property type="molecule type" value="Genomic_DNA"/>
</dbReference>
<comment type="caution">
    <text evidence="4">The sequence shown here is derived from an EMBL/GenBank/DDBJ whole genome shotgun (WGS) entry which is preliminary data.</text>
</comment>
<dbReference type="GO" id="GO:0005524">
    <property type="term" value="F:ATP binding"/>
    <property type="evidence" value="ECO:0007669"/>
    <property type="project" value="UniProtKB-KW"/>
</dbReference>
<organism evidence="4 5">
    <name type="scientific">Cerrena zonata</name>
    <dbReference type="NCBI Taxonomy" id="2478898"/>
    <lineage>
        <taxon>Eukaryota</taxon>
        <taxon>Fungi</taxon>
        <taxon>Dikarya</taxon>
        <taxon>Basidiomycota</taxon>
        <taxon>Agaricomycotina</taxon>
        <taxon>Agaricomycetes</taxon>
        <taxon>Polyporales</taxon>
        <taxon>Cerrenaceae</taxon>
        <taxon>Cerrena</taxon>
    </lineage>
</organism>
<dbReference type="InterPro" id="IPR027417">
    <property type="entry name" value="P-loop_NTPase"/>
</dbReference>
<keyword evidence="5" id="KW-1185">Reference proteome</keyword>
<sequence length="461" mass="52385">MVSDFDSVLAATFGSSLPHPQLTLIKELKRIHPELRVVSTTEGRDTTFPIQDYLDSQRIRTEIVQSDTHTSFEYDGSREHQKVLPLIIAGIITFVYAQTDIRAYKVTWKYAMCTYWFYAFVFAACDDSIGLELLSDVYKWADTLKNEIWVYEEGKWEKNEDMFRAIQAASWDDVILHAAFKEGIRRDTETFFNSQGIYRSLGITWKRGILLLGPPGNGKTESIKALLNEFPKAPLYVKSFTTPYGPEYGVRSIFEKARKHAPCILVLEDLDSMVTDDVRSYFLNEMDGLAQNEGILTIATSNHPERIDDAILNRPSRFDVKYDYALPDAGLRSDFAMKWIRKIGGLGSVAAGGKGITFCTASADLAKKVAANTQGWSFAFLKELFVSFLLRIAHDYSLQKIEKDMLSPDEVLINQIERLSAQILEIEKDQTSENKPRMDGSGRWLPPIFDTPSRRRSAKPF</sequence>
<evidence type="ECO:0000313" key="5">
    <source>
        <dbReference type="Proteomes" id="UP001385951"/>
    </source>
</evidence>
<dbReference type="GO" id="GO:0016887">
    <property type="term" value="F:ATP hydrolysis activity"/>
    <property type="evidence" value="ECO:0007669"/>
    <property type="project" value="InterPro"/>
</dbReference>
<name>A0AAW0FMS1_9APHY</name>
<keyword evidence="1" id="KW-0067">ATP-binding</keyword>
<dbReference type="Pfam" id="PF00004">
    <property type="entry name" value="AAA"/>
    <property type="match status" value="1"/>
</dbReference>
<proteinExistence type="inferred from homology"/>
<feature type="domain" description="AAA+ ATPase" evidence="3">
    <location>
        <begin position="205"/>
        <end position="328"/>
    </location>
</feature>
<dbReference type="CDD" id="cd19481">
    <property type="entry name" value="RecA-like_protease"/>
    <property type="match status" value="1"/>
</dbReference>
<protein>
    <recommendedName>
        <fullName evidence="3">AAA+ ATPase domain-containing protein</fullName>
    </recommendedName>
</protein>
<dbReference type="PROSITE" id="PS00674">
    <property type="entry name" value="AAA"/>
    <property type="match status" value="1"/>
</dbReference>
<dbReference type="SMART" id="SM00382">
    <property type="entry name" value="AAA"/>
    <property type="match status" value="1"/>
</dbReference>
<comment type="similarity">
    <text evidence="1">Belongs to the AAA ATPase family.</text>
</comment>
<dbReference type="Proteomes" id="UP001385951">
    <property type="component" value="Unassembled WGS sequence"/>
</dbReference>
<accession>A0AAW0FMS1</accession>
<dbReference type="InterPro" id="IPR003593">
    <property type="entry name" value="AAA+_ATPase"/>
</dbReference>
<dbReference type="GO" id="GO:1990275">
    <property type="term" value="F:preribosome binding"/>
    <property type="evidence" value="ECO:0007669"/>
    <property type="project" value="TreeGrafter"/>
</dbReference>
<feature type="region of interest" description="Disordered" evidence="2">
    <location>
        <begin position="430"/>
        <end position="461"/>
    </location>
</feature>
<feature type="compositionally biased region" description="Basic and acidic residues" evidence="2">
    <location>
        <begin position="430"/>
        <end position="440"/>
    </location>
</feature>
<gene>
    <name evidence="4" type="ORF">QCA50_015005</name>
</gene>
<evidence type="ECO:0000256" key="2">
    <source>
        <dbReference type="SAM" id="MobiDB-lite"/>
    </source>
</evidence>
<reference evidence="4 5" key="1">
    <citation type="submission" date="2022-09" db="EMBL/GenBank/DDBJ databases">
        <authorList>
            <person name="Palmer J.M."/>
        </authorList>
    </citation>
    <scope>NUCLEOTIDE SEQUENCE [LARGE SCALE GENOMIC DNA]</scope>
    <source>
        <strain evidence="4 5">DSM 7382</strain>
    </source>
</reference>